<keyword evidence="1" id="KW-0175">Coiled coil</keyword>
<evidence type="ECO:0000256" key="1">
    <source>
        <dbReference type="SAM" id="Coils"/>
    </source>
</evidence>
<reference evidence="2" key="1">
    <citation type="submission" date="2015-11" db="EMBL/GenBank/DDBJ databases">
        <title>De novo transcriptome assembly of four potential Pierce s Disease insect vectors from Arizona vineyards.</title>
        <authorList>
            <person name="Tassone E.E."/>
        </authorList>
    </citation>
    <scope>NUCLEOTIDE SEQUENCE</scope>
</reference>
<protein>
    <submittedName>
        <fullName evidence="2">Uncharacterized protein</fullName>
    </submittedName>
</protein>
<sequence length="114" mass="12953">MCNDCKTVKVSENSFIKDNSYLSKNNNQTTSELEEVKSKFREHKMLDDSDLETSLTLAAEAGSALLHENNKLRQDIQNIHESNSKLEINLASMEAKMEDLLAAEKKYTDKIETL</sequence>
<dbReference type="EMBL" id="GEBQ01025089">
    <property type="protein sequence ID" value="JAT14888.1"/>
    <property type="molecule type" value="Transcribed_RNA"/>
</dbReference>
<name>A0A1B6KEL7_9HEMI</name>
<proteinExistence type="predicted"/>
<organism evidence="2">
    <name type="scientific">Graphocephala atropunctata</name>
    <dbReference type="NCBI Taxonomy" id="36148"/>
    <lineage>
        <taxon>Eukaryota</taxon>
        <taxon>Metazoa</taxon>
        <taxon>Ecdysozoa</taxon>
        <taxon>Arthropoda</taxon>
        <taxon>Hexapoda</taxon>
        <taxon>Insecta</taxon>
        <taxon>Pterygota</taxon>
        <taxon>Neoptera</taxon>
        <taxon>Paraneoptera</taxon>
        <taxon>Hemiptera</taxon>
        <taxon>Auchenorrhyncha</taxon>
        <taxon>Membracoidea</taxon>
        <taxon>Cicadellidae</taxon>
        <taxon>Cicadellinae</taxon>
        <taxon>Cicadellini</taxon>
        <taxon>Graphocephala</taxon>
    </lineage>
</organism>
<evidence type="ECO:0000313" key="3">
    <source>
        <dbReference type="EMBL" id="JAT14888.1"/>
    </source>
</evidence>
<dbReference type="AlphaFoldDB" id="A0A1B6KEL7"/>
<dbReference type="EMBL" id="GEBQ01030069">
    <property type="protein sequence ID" value="JAT09908.1"/>
    <property type="molecule type" value="Transcribed_RNA"/>
</dbReference>
<accession>A0A1B6KEL7</accession>
<evidence type="ECO:0000313" key="2">
    <source>
        <dbReference type="EMBL" id="JAT09908.1"/>
    </source>
</evidence>
<feature type="coiled-coil region" evidence="1">
    <location>
        <begin position="69"/>
        <end position="110"/>
    </location>
</feature>
<gene>
    <name evidence="3" type="ORF">g.4981</name>
    <name evidence="2" type="ORF">g.4982</name>
</gene>